<reference evidence="2 3" key="1">
    <citation type="submission" date="2021-03" db="EMBL/GenBank/DDBJ databases">
        <title>Novel species identification of genus Shewanella.</title>
        <authorList>
            <person name="Liu G."/>
            <person name="Zhang Q."/>
        </authorList>
    </citation>
    <scope>NUCLEOTIDE SEQUENCE [LARGE SCALE GENOMIC DNA]</scope>
    <source>
        <strain evidence="2 3">FJAT-51800</strain>
    </source>
</reference>
<gene>
    <name evidence="2" type="ORF">JYB87_15990</name>
</gene>
<evidence type="ECO:0000313" key="2">
    <source>
        <dbReference type="EMBL" id="QSX33204.1"/>
    </source>
</evidence>
<dbReference type="Proteomes" id="UP000662770">
    <property type="component" value="Chromosome"/>
</dbReference>
<dbReference type="PROSITE" id="PS51257">
    <property type="entry name" value="PROKAR_LIPOPROTEIN"/>
    <property type="match status" value="1"/>
</dbReference>
<evidence type="ECO:0000256" key="1">
    <source>
        <dbReference type="SAM" id="SignalP"/>
    </source>
</evidence>
<dbReference type="EMBL" id="CP071503">
    <property type="protein sequence ID" value="QSX33204.1"/>
    <property type="molecule type" value="Genomic_DNA"/>
</dbReference>
<evidence type="ECO:0000313" key="3">
    <source>
        <dbReference type="Proteomes" id="UP000662770"/>
    </source>
</evidence>
<feature type="chain" id="PRO_5047270526" evidence="1">
    <location>
        <begin position="22"/>
        <end position="56"/>
    </location>
</feature>
<dbReference type="Pfam" id="PF11216">
    <property type="entry name" value="DUF3012"/>
    <property type="match status" value="1"/>
</dbReference>
<proteinExistence type="predicted"/>
<name>A0ABX7QP95_9GAMM</name>
<organism evidence="2 3">
    <name type="scientific">Shewanella avicenniae</name>
    <dbReference type="NCBI Taxonomy" id="2814294"/>
    <lineage>
        <taxon>Bacteria</taxon>
        <taxon>Pseudomonadati</taxon>
        <taxon>Pseudomonadota</taxon>
        <taxon>Gammaproteobacteria</taxon>
        <taxon>Alteromonadales</taxon>
        <taxon>Shewanellaceae</taxon>
        <taxon>Shewanella</taxon>
    </lineage>
</organism>
<keyword evidence="1" id="KW-0732">Signal</keyword>
<feature type="signal peptide" evidence="1">
    <location>
        <begin position="1"/>
        <end position="21"/>
    </location>
</feature>
<protein>
    <submittedName>
        <fullName evidence="2">DUF3012 domain-containing protein</fullName>
    </submittedName>
</protein>
<dbReference type="InterPro" id="IPR021379">
    <property type="entry name" value="DUF3012"/>
</dbReference>
<accession>A0ABX7QP95</accession>
<keyword evidence="3" id="KW-1185">Reference proteome</keyword>
<dbReference type="RefSeq" id="WP_037441757.1">
    <property type="nucleotide sequence ID" value="NZ_CP071503.1"/>
</dbReference>
<sequence length="56" mass="6304">MKKFAMLMLSLCAVTWLSACAPEVGSDAWCKQMKEKDSGDWTANEAKDYAKHCVFK</sequence>